<dbReference type="RefSeq" id="XP_043040612.1">
    <property type="nucleotide sequence ID" value="XM_043181658.1"/>
</dbReference>
<dbReference type="EMBL" id="MU250532">
    <property type="protein sequence ID" value="KAG7447112.1"/>
    <property type="molecule type" value="Genomic_DNA"/>
</dbReference>
<reference evidence="1" key="1">
    <citation type="submission" date="2020-11" db="EMBL/GenBank/DDBJ databases">
        <title>Adaptations for nitrogen fixation in a non-lichenized fungal sporocarp promotes dispersal by wood-feeding termites.</title>
        <authorList>
            <consortium name="DOE Joint Genome Institute"/>
            <person name="Koch R.A."/>
            <person name="Yoon G."/>
            <person name="Arayal U."/>
            <person name="Lail K."/>
            <person name="Amirebrahimi M."/>
            <person name="Labutti K."/>
            <person name="Lipzen A."/>
            <person name="Riley R."/>
            <person name="Barry K."/>
            <person name="Henrissat B."/>
            <person name="Grigoriev I.V."/>
            <person name="Herr J.R."/>
            <person name="Aime M.C."/>
        </authorList>
    </citation>
    <scope>NUCLEOTIDE SEQUENCE</scope>
    <source>
        <strain evidence="1">MCA 3950</strain>
    </source>
</reference>
<protein>
    <submittedName>
        <fullName evidence="1">Uncharacterized protein</fullName>
    </submittedName>
</protein>
<accession>A0A9P8AUP0</accession>
<comment type="caution">
    <text evidence="1">The sequence shown here is derived from an EMBL/GenBank/DDBJ whole genome shotgun (WGS) entry which is preliminary data.</text>
</comment>
<name>A0A9P8AUP0_9AGAR</name>
<sequence length="187" mass="21218">MYTNNVLELGQLYEAMTQLFDSSILCSAGDTGGKQKRSTLKSADPVASFAIDGLNGLFEVFAIRYLLEPTPQEDATYQSFRVSHPVVVDQLPAGQYRMKEEKLNSPTWLYYTLRAHAKNMKVPKEEGICDWCRNACYSQDVLLGSSRKRGSTMDRLNTKRWKGMCADMCSLQYKTVEDEVVEKKDSE</sequence>
<keyword evidence="2" id="KW-1185">Reference proteome</keyword>
<dbReference type="Proteomes" id="UP000812287">
    <property type="component" value="Unassembled WGS sequence"/>
</dbReference>
<proteinExistence type="predicted"/>
<gene>
    <name evidence="1" type="ORF">BT62DRAFT_62483</name>
</gene>
<dbReference type="GeneID" id="66103954"/>
<evidence type="ECO:0000313" key="1">
    <source>
        <dbReference type="EMBL" id="KAG7447112.1"/>
    </source>
</evidence>
<dbReference type="AlphaFoldDB" id="A0A9P8AUP0"/>
<evidence type="ECO:0000313" key="2">
    <source>
        <dbReference type="Proteomes" id="UP000812287"/>
    </source>
</evidence>
<organism evidence="1 2">
    <name type="scientific">Guyanagaster necrorhizus</name>
    <dbReference type="NCBI Taxonomy" id="856835"/>
    <lineage>
        <taxon>Eukaryota</taxon>
        <taxon>Fungi</taxon>
        <taxon>Dikarya</taxon>
        <taxon>Basidiomycota</taxon>
        <taxon>Agaricomycotina</taxon>
        <taxon>Agaricomycetes</taxon>
        <taxon>Agaricomycetidae</taxon>
        <taxon>Agaricales</taxon>
        <taxon>Marasmiineae</taxon>
        <taxon>Physalacriaceae</taxon>
        <taxon>Guyanagaster</taxon>
    </lineage>
</organism>